<dbReference type="InterPro" id="IPR058627">
    <property type="entry name" value="MdtA-like_C"/>
</dbReference>
<dbReference type="Gene3D" id="2.40.30.170">
    <property type="match status" value="1"/>
</dbReference>
<dbReference type="InterPro" id="IPR006143">
    <property type="entry name" value="RND_pump_MFP"/>
</dbReference>
<protein>
    <submittedName>
        <fullName evidence="4">Hemolysin secretion protein D</fullName>
    </submittedName>
</protein>
<dbReference type="PANTHER" id="PTHR30469">
    <property type="entry name" value="MULTIDRUG RESISTANCE PROTEIN MDTA"/>
    <property type="match status" value="1"/>
</dbReference>
<comment type="caution">
    <text evidence="4">The sequence shown here is derived from an EMBL/GenBank/DDBJ whole genome shotgun (WGS) entry which is preliminary data.</text>
</comment>
<dbReference type="Gene3D" id="2.40.420.20">
    <property type="match status" value="1"/>
</dbReference>
<dbReference type="EMBL" id="BMJJ01000005">
    <property type="protein sequence ID" value="GGD21316.1"/>
    <property type="molecule type" value="Genomic_DNA"/>
</dbReference>
<dbReference type="Gene3D" id="2.40.50.100">
    <property type="match status" value="1"/>
</dbReference>
<keyword evidence="5" id="KW-1185">Reference proteome</keyword>
<name>A0A916XYA2_9HYPH</name>
<evidence type="ECO:0000256" key="1">
    <source>
        <dbReference type="ARBA" id="ARBA00009477"/>
    </source>
</evidence>
<evidence type="ECO:0000259" key="2">
    <source>
        <dbReference type="Pfam" id="PF25954"/>
    </source>
</evidence>
<comment type="similarity">
    <text evidence="1">Belongs to the membrane fusion protein (MFP) (TC 8.A.1) family.</text>
</comment>
<dbReference type="NCBIfam" id="TIGR01730">
    <property type="entry name" value="RND_mfp"/>
    <property type="match status" value="1"/>
</dbReference>
<accession>A0A916XYA2</accession>
<dbReference type="InterPro" id="IPR058792">
    <property type="entry name" value="Beta-barrel_RND_2"/>
</dbReference>
<dbReference type="GO" id="GO:0015562">
    <property type="term" value="F:efflux transmembrane transporter activity"/>
    <property type="evidence" value="ECO:0007669"/>
    <property type="project" value="TreeGrafter"/>
</dbReference>
<gene>
    <name evidence="4" type="ORF">GCM10011335_25300</name>
</gene>
<proteinExistence type="inferred from homology"/>
<evidence type="ECO:0000313" key="4">
    <source>
        <dbReference type="EMBL" id="GGD21316.1"/>
    </source>
</evidence>
<dbReference type="Pfam" id="PF25954">
    <property type="entry name" value="Beta-barrel_RND_2"/>
    <property type="match status" value="1"/>
</dbReference>
<reference evidence="4" key="1">
    <citation type="journal article" date="2014" name="Int. J. Syst. Evol. Microbiol.">
        <title>Complete genome sequence of Corynebacterium casei LMG S-19264T (=DSM 44701T), isolated from a smear-ripened cheese.</title>
        <authorList>
            <consortium name="US DOE Joint Genome Institute (JGI-PGF)"/>
            <person name="Walter F."/>
            <person name="Albersmeier A."/>
            <person name="Kalinowski J."/>
            <person name="Ruckert C."/>
        </authorList>
    </citation>
    <scope>NUCLEOTIDE SEQUENCE</scope>
    <source>
        <strain evidence="4">CGMCC 1.15493</strain>
    </source>
</reference>
<feature type="domain" description="Multidrug resistance protein MdtA-like C-terminal permuted SH3" evidence="3">
    <location>
        <begin position="281"/>
        <end position="332"/>
    </location>
</feature>
<evidence type="ECO:0000313" key="5">
    <source>
        <dbReference type="Proteomes" id="UP000613160"/>
    </source>
</evidence>
<dbReference type="AlphaFoldDB" id="A0A916XYA2"/>
<dbReference type="Proteomes" id="UP000613160">
    <property type="component" value="Unassembled WGS sequence"/>
</dbReference>
<dbReference type="PANTHER" id="PTHR30469:SF15">
    <property type="entry name" value="HLYD FAMILY OF SECRETION PROTEINS"/>
    <property type="match status" value="1"/>
</dbReference>
<dbReference type="Pfam" id="PF25967">
    <property type="entry name" value="RND-MFP_C"/>
    <property type="match status" value="1"/>
</dbReference>
<evidence type="ECO:0000259" key="3">
    <source>
        <dbReference type="Pfam" id="PF25967"/>
    </source>
</evidence>
<feature type="domain" description="CusB-like beta-barrel" evidence="2">
    <location>
        <begin position="201"/>
        <end position="269"/>
    </location>
</feature>
<organism evidence="4 5">
    <name type="scientific">Aureimonas glaciei</name>
    <dbReference type="NCBI Taxonomy" id="1776957"/>
    <lineage>
        <taxon>Bacteria</taxon>
        <taxon>Pseudomonadati</taxon>
        <taxon>Pseudomonadota</taxon>
        <taxon>Alphaproteobacteria</taxon>
        <taxon>Hyphomicrobiales</taxon>
        <taxon>Aurantimonadaceae</taxon>
        <taxon>Aureimonas</taxon>
    </lineage>
</organism>
<reference evidence="4" key="2">
    <citation type="submission" date="2020-09" db="EMBL/GenBank/DDBJ databases">
        <authorList>
            <person name="Sun Q."/>
            <person name="Zhou Y."/>
        </authorList>
    </citation>
    <scope>NUCLEOTIDE SEQUENCE</scope>
    <source>
        <strain evidence="4">CGMCC 1.15493</strain>
    </source>
</reference>
<dbReference type="SUPFAM" id="SSF111369">
    <property type="entry name" value="HlyD-like secretion proteins"/>
    <property type="match status" value="1"/>
</dbReference>
<sequence>MSLAVSAIVPAGAQDAVAPAAASLTVTTDAVRSETVATRISATGLVIAAEEATVSATAGGLVLTEVLAHEGDQVAAGEILARLDGALIEAQIAEQEAAIASAEASFATAVSANERGQRLAKTGALSAETAEERQTTVKTTEAALAQARAALGTLQVQLDRTIVRAPFAGIVSAKPATLGITVQTGTEIMRVQRDGALRAAIDVPEQYLAALSTGDGAAVTGPSGKTIDGTIALIGETVDSATHMGRVEIGLPPQSNLKAGMFVRATISAGGSPAMTVAESALTWRDGKTAVFVVAADNAVALKPVDAGTRQDGRVAVTGDLAEGDRVVTAGAGFLNDGNTVRVVTEQAASGEPVQ</sequence>
<dbReference type="Gene3D" id="1.10.287.470">
    <property type="entry name" value="Helix hairpin bin"/>
    <property type="match status" value="1"/>
</dbReference>
<dbReference type="GO" id="GO:1990281">
    <property type="term" value="C:efflux pump complex"/>
    <property type="evidence" value="ECO:0007669"/>
    <property type="project" value="TreeGrafter"/>
</dbReference>